<protein>
    <submittedName>
        <fullName evidence="1">Uncharacterized protein</fullName>
    </submittedName>
</protein>
<comment type="caution">
    <text evidence="1">The sequence shown here is derived from an EMBL/GenBank/DDBJ whole genome shotgun (WGS) entry which is preliminary data.</text>
</comment>
<proteinExistence type="predicted"/>
<organism evidence="1 2">
    <name type="scientific">Adineta steineri</name>
    <dbReference type="NCBI Taxonomy" id="433720"/>
    <lineage>
        <taxon>Eukaryota</taxon>
        <taxon>Metazoa</taxon>
        <taxon>Spiralia</taxon>
        <taxon>Gnathifera</taxon>
        <taxon>Rotifera</taxon>
        <taxon>Eurotatoria</taxon>
        <taxon>Bdelloidea</taxon>
        <taxon>Adinetida</taxon>
        <taxon>Adinetidae</taxon>
        <taxon>Adineta</taxon>
    </lineage>
</organism>
<evidence type="ECO:0000313" key="2">
    <source>
        <dbReference type="Proteomes" id="UP000663881"/>
    </source>
</evidence>
<evidence type="ECO:0000313" key="1">
    <source>
        <dbReference type="EMBL" id="CAF4421712.1"/>
    </source>
</evidence>
<reference evidence="1" key="1">
    <citation type="submission" date="2021-02" db="EMBL/GenBank/DDBJ databases">
        <authorList>
            <person name="Nowell W R."/>
        </authorList>
    </citation>
    <scope>NUCLEOTIDE SEQUENCE</scope>
</reference>
<accession>A0A820QHM0</accession>
<dbReference type="AlphaFoldDB" id="A0A820QHM0"/>
<name>A0A820QHM0_9BILA</name>
<sequence length="71" mass="7694">MCDPCSGHSTRDPDMVDGCSYGGHMIDDCGHDGHGHVGAPDDGPLMEIAYGDGPLMTLMECWMMLMEPMMM</sequence>
<gene>
    <name evidence="1" type="ORF">OKA104_LOCUS52560</name>
</gene>
<dbReference type="EMBL" id="CAJOAY010030824">
    <property type="protein sequence ID" value="CAF4421712.1"/>
    <property type="molecule type" value="Genomic_DNA"/>
</dbReference>
<dbReference type="Proteomes" id="UP000663881">
    <property type="component" value="Unassembled WGS sequence"/>
</dbReference>